<keyword evidence="7" id="KW-1185">Reference proteome</keyword>
<comment type="pathway">
    <text evidence="5">Cofactor biosynthesis; adenosylcobalamin biosynthesis; cob(II)yrinate a,c-diamide from sirohydrochlorin (anaerobic route): step 6/10.</text>
</comment>
<dbReference type="EC" id="2.1.1.195" evidence="5"/>
<evidence type="ECO:0000313" key="6">
    <source>
        <dbReference type="EMBL" id="KFE51951.1"/>
    </source>
</evidence>
<proteinExistence type="inferred from homology"/>
<dbReference type="PATRIC" id="fig|317.175.peg.4746"/>
<reference evidence="6 7" key="1">
    <citation type="submission" date="2014-07" db="EMBL/GenBank/DDBJ databases">
        <title>Draft Genome Sequences of Environmental Pseudomonas syringae strains.</title>
        <authorList>
            <person name="Baltrus D.A."/>
            <person name="Berge O."/>
            <person name="Morris C."/>
        </authorList>
    </citation>
    <scope>NUCLEOTIDE SEQUENCE [LARGE SCALE GENOMIC DNA]</scope>
    <source>
        <strain evidence="6 7">GAW0119</strain>
    </source>
</reference>
<evidence type="ECO:0000256" key="1">
    <source>
        <dbReference type="ARBA" id="ARBA00022573"/>
    </source>
</evidence>
<organism evidence="6 7">
    <name type="scientific">Pseudomonas syringae</name>
    <dbReference type="NCBI Taxonomy" id="317"/>
    <lineage>
        <taxon>Bacteria</taxon>
        <taxon>Pseudomonadati</taxon>
        <taxon>Pseudomonadota</taxon>
        <taxon>Gammaproteobacteria</taxon>
        <taxon>Pseudomonadales</taxon>
        <taxon>Pseudomonadaceae</taxon>
        <taxon>Pseudomonas</taxon>
    </lineage>
</organism>
<evidence type="ECO:0000313" key="7">
    <source>
        <dbReference type="Proteomes" id="UP000028631"/>
    </source>
</evidence>
<dbReference type="Pfam" id="PF01888">
    <property type="entry name" value="CbiD"/>
    <property type="match status" value="1"/>
</dbReference>
<comment type="catalytic activity">
    <reaction evidence="5">
        <text>Co-precorrin-5B + S-adenosyl-L-methionine = Co-precorrin-6A + S-adenosyl-L-homocysteine</text>
        <dbReference type="Rhea" id="RHEA:26285"/>
        <dbReference type="ChEBI" id="CHEBI:57856"/>
        <dbReference type="ChEBI" id="CHEBI:59789"/>
        <dbReference type="ChEBI" id="CHEBI:60063"/>
        <dbReference type="ChEBI" id="CHEBI:60064"/>
        <dbReference type="EC" id="2.1.1.195"/>
    </reaction>
</comment>
<dbReference type="AlphaFoldDB" id="A0A085V938"/>
<evidence type="ECO:0000256" key="2">
    <source>
        <dbReference type="ARBA" id="ARBA00022603"/>
    </source>
</evidence>
<dbReference type="RefSeq" id="WP_032631140.1">
    <property type="nucleotide sequence ID" value="NZ_JPQU01000078.1"/>
</dbReference>
<dbReference type="UniPathway" id="UPA00148">
    <property type="reaction ID" value="UER00227"/>
</dbReference>
<comment type="function">
    <text evidence="5">Catalyzes the methylation of C-1 in cobalt-precorrin-5B to form cobalt-precorrin-6A.</text>
</comment>
<comment type="caution">
    <text evidence="6">The sequence shown here is derived from an EMBL/GenBank/DDBJ whole genome shotgun (WGS) entry which is preliminary data.</text>
</comment>
<keyword evidence="4 5" id="KW-0949">S-adenosyl-L-methionine</keyword>
<dbReference type="NCBIfam" id="TIGR00312">
    <property type="entry name" value="cbiD"/>
    <property type="match status" value="1"/>
</dbReference>
<dbReference type="Gene3D" id="3.30.2110.10">
    <property type="entry name" value="CbiD-like"/>
    <property type="match status" value="1"/>
</dbReference>
<accession>A0A085V938</accession>
<dbReference type="PANTHER" id="PTHR35863">
    <property type="entry name" value="COBALT-PRECORRIN-5B C(1)-METHYLTRANSFERASE"/>
    <property type="match status" value="1"/>
</dbReference>
<dbReference type="EMBL" id="JPQU01000078">
    <property type="protein sequence ID" value="KFE51951.1"/>
    <property type="molecule type" value="Genomic_DNA"/>
</dbReference>
<dbReference type="GO" id="GO:0019251">
    <property type="term" value="P:anaerobic cobalamin biosynthetic process"/>
    <property type="evidence" value="ECO:0007669"/>
    <property type="project" value="UniProtKB-UniRule"/>
</dbReference>
<protein>
    <recommendedName>
        <fullName evidence="5">Cobalt-precorrin-5B C(1)-methyltransferase</fullName>
        <ecNumber evidence="5">2.1.1.195</ecNumber>
    </recommendedName>
    <alternativeName>
        <fullName evidence="5">Cobalt-precorrin-6A synthase</fullName>
    </alternativeName>
</protein>
<dbReference type="InterPro" id="IPR002748">
    <property type="entry name" value="CbiD"/>
</dbReference>
<dbReference type="GO" id="GO:0043780">
    <property type="term" value="F:cobalt-precorrin-5B C1-methyltransferase activity"/>
    <property type="evidence" value="ECO:0007669"/>
    <property type="project" value="RHEA"/>
</dbReference>
<dbReference type="Proteomes" id="UP000028631">
    <property type="component" value="Unassembled WGS sequence"/>
</dbReference>
<comment type="similarity">
    <text evidence="5">Belongs to the CbiD family.</text>
</comment>
<name>A0A085V938_PSESX</name>
<dbReference type="HAMAP" id="MF_00787">
    <property type="entry name" value="CbiD"/>
    <property type="match status" value="1"/>
</dbReference>
<dbReference type="SUPFAM" id="SSF111342">
    <property type="entry name" value="CbiD-like"/>
    <property type="match status" value="1"/>
</dbReference>
<sequence>MRNETAEQPAPLRSGLTTGSCATATCLAAARLLLGGEVNDAVEIVLPKGKHVQMRLEFCRLIEDGAEAGTIKDAGDDPDVTHGALVFTRVRLLEVATVTFIAGAGVGTVTRPGLVLKVGEPAINPVPRMMMIEHLQKLADETGYSGGFEVTVNVEGGEALALKTMNPRLGILGGLSILGTSGIVRPFSCAAYIASIHQGIDVAKTNGYQHIAACTGNASEDTMRRVYQMPDIALIEMGDFVGAVLKHLRKVPVAKLSICGGFGKISKLAARHMDLHSRHSSIDLPQLARWAADGGADEALQQAIREANTSQQALAMCAAVGVPLGDIVCQHALNFARSVVPEQVAVEIFAIDRQGEIVGTAGVLS</sequence>
<dbReference type="NCBIfam" id="NF000849">
    <property type="entry name" value="PRK00075.1-1"/>
    <property type="match status" value="1"/>
</dbReference>
<dbReference type="PANTHER" id="PTHR35863:SF1">
    <property type="entry name" value="COBALT-PRECORRIN-5B C(1)-METHYLTRANSFERASE"/>
    <property type="match status" value="1"/>
</dbReference>
<keyword evidence="1 5" id="KW-0169">Cobalamin biosynthesis</keyword>
<dbReference type="InterPro" id="IPR036074">
    <property type="entry name" value="CbiD_sf"/>
</dbReference>
<keyword evidence="3 5" id="KW-0808">Transferase</keyword>
<evidence type="ECO:0000256" key="3">
    <source>
        <dbReference type="ARBA" id="ARBA00022679"/>
    </source>
</evidence>
<keyword evidence="2 5" id="KW-0489">Methyltransferase</keyword>
<dbReference type="PIRSF" id="PIRSF026782">
    <property type="entry name" value="CbiD"/>
    <property type="match status" value="1"/>
</dbReference>
<evidence type="ECO:0000256" key="5">
    <source>
        <dbReference type="HAMAP-Rule" id="MF_00787"/>
    </source>
</evidence>
<gene>
    <name evidence="5" type="primary">cbiD</name>
    <name evidence="6" type="ORF">IV01_22775</name>
</gene>
<dbReference type="GO" id="GO:0032259">
    <property type="term" value="P:methylation"/>
    <property type="evidence" value="ECO:0007669"/>
    <property type="project" value="UniProtKB-KW"/>
</dbReference>
<evidence type="ECO:0000256" key="4">
    <source>
        <dbReference type="ARBA" id="ARBA00022691"/>
    </source>
</evidence>
<dbReference type="OrthoDB" id="6439987at2"/>